<dbReference type="InterPro" id="IPR011611">
    <property type="entry name" value="PfkB_dom"/>
</dbReference>
<evidence type="ECO:0000256" key="1">
    <source>
        <dbReference type="ARBA" id="ARBA00010688"/>
    </source>
</evidence>
<dbReference type="InterPro" id="IPR029056">
    <property type="entry name" value="Ribokinase-like"/>
</dbReference>
<organism evidence="5 6">
    <name type="scientific">Clostridium disporicum</name>
    <dbReference type="NCBI Taxonomy" id="84024"/>
    <lineage>
        <taxon>Bacteria</taxon>
        <taxon>Bacillati</taxon>
        <taxon>Bacillota</taxon>
        <taxon>Clostridia</taxon>
        <taxon>Eubacteriales</taxon>
        <taxon>Clostridiaceae</taxon>
        <taxon>Clostridium</taxon>
    </lineage>
</organism>
<dbReference type="EMBL" id="CYZV01000033">
    <property type="protein sequence ID" value="CUO59642.1"/>
    <property type="molecule type" value="Genomic_DNA"/>
</dbReference>
<dbReference type="PANTHER" id="PTHR43320:SF2">
    <property type="entry name" value="2-DEHYDRO-3-DEOXYGLUCONOKINASE_2-DEHYDRO-3-DEOXYGALACTONOKINASE"/>
    <property type="match status" value="1"/>
</dbReference>
<reference evidence="5 6" key="1">
    <citation type="submission" date="2015-09" db="EMBL/GenBank/DDBJ databases">
        <authorList>
            <consortium name="Pathogen Informatics"/>
        </authorList>
    </citation>
    <scope>NUCLEOTIDE SEQUENCE [LARGE SCALE GENOMIC DNA]</scope>
    <source>
        <strain evidence="5 6">2789STDY5834855</strain>
    </source>
</reference>
<evidence type="ECO:0000256" key="3">
    <source>
        <dbReference type="ARBA" id="ARBA00022777"/>
    </source>
</evidence>
<evidence type="ECO:0000313" key="6">
    <source>
        <dbReference type="Proteomes" id="UP000095558"/>
    </source>
</evidence>
<dbReference type="Gene3D" id="3.40.1190.20">
    <property type="match status" value="1"/>
</dbReference>
<dbReference type="EC" id="2.7.1.92" evidence="5"/>
<keyword evidence="2 5" id="KW-0808">Transferase</keyword>
<dbReference type="RefSeq" id="WP_055277509.1">
    <property type="nucleotide sequence ID" value="NZ_CYZV01000033.1"/>
</dbReference>
<sequence length="342" mass="38046">MSKIVTLGEILLRLSPPGNERFMQAKSFEANYGGGEANVAVSLANYGHNVSFISKVPNNPIGDCAIATLRKFNINCDYIARGGDRLGIYYFENGASVRSSNVVYDRLNSSMATANVNEFNFDNIFRNVDLFHVTGITPVISKRAAEVTIEALKYAKKNNVIVSFDLNYRSKLWKNDIEEKQSFMRNAMKYVDICFGNARDASKVLGYSDGKNDFINNSYDICISEENMKNVLNKYSLKYLITSKRNNINTSDNIYSAICCNKDRIYSSKKYDIHIVDRVGGGDSFAAGFLHGILSGYSMEDSLEFAVAASAIKHTIKGDFNIASEIEVINVMNNNNGGVINR</sequence>
<keyword evidence="3" id="KW-0418">Kinase</keyword>
<dbReference type="Pfam" id="PF00294">
    <property type="entry name" value="PfkB"/>
    <property type="match status" value="1"/>
</dbReference>
<proteinExistence type="inferred from homology"/>
<feature type="domain" description="Carbohydrate kinase PfkB" evidence="4">
    <location>
        <begin position="1"/>
        <end position="317"/>
    </location>
</feature>
<comment type="similarity">
    <text evidence="1">Belongs to the carbohydrate kinase PfkB family.</text>
</comment>
<dbReference type="OrthoDB" id="9813569at2"/>
<dbReference type="CDD" id="cd01166">
    <property type="entry name" value="KdgK"/>
    <property type="match status" value="1"/>
</dbReference>
<accession>A0A174GAX8</accession>
<dbReference type="PANTHER" id="PTHR43320">
    <property type="entry name" value="SUGAR KINASE"/>
    <property type="match status" value="1"/>
</dbReference>
<protein>
    <submittedName>
        <fullName evidence="5">PfkB domain-containing protein</fullName>
        <ecNumber evidence="5">2.7.1.92</ecNumber>
    </submittedName>
</protein>
<dbReference type="GO" id="GO:0047590">
    <property type="term" value="F:5-dehydro-2-deoxygluconokinase activity"/>
    <property type="evidence" value="ECO:0007669"/>
    <property type="project" value="UniProtKB-EC"/>
</dbReference>
<dbReference type="Proteomes" id="UP000095558">
    <property type="component" value="Unassembled WGS sequence"/>
</dbReference>
<evidence type="ECO:0000256" key="2">
    <source>
        <dbReference type="ARBA" id="ARBA00022679"/>
    </source>
</evidence>
<evidence type="ECO:0000259" key="4">
    <source>
        <dbReference type="Pfam" id="PF00294"/>
    </source>
</evidence>
<dbReference type="InterPro" id="IPR052700">
    <property type="entry name" value="Carb_kinase_PfkB-like"/>
</dbReference>
<evidence type="ECO:0000313" key="5">
    <source>
        <dbReference type="EMBL" id="CUO59642.1"/>
    </source>
</evidence>
<name>A0A174GAX8_9CLOT</name>
<dbReference type="AlphaFoldDB" id="A0A174GAX8"/>
<gene>
    <name evidence="5" type="primary">iolC_3</name>
    <name evidence="5" type="ORF">ERS852470_02798</name>
</gene>
<dbReference type="SUPFAM" id="SSF53613">
    <property type="entry name" value="Ribokinase-like"/>
    <property type="match status" value="1"/>
</dbReference>